<feature type="transmembrane region" description="Helical" evidence="1">
    <location>
        <begin position="12"/>
        <end position="30"/>
    </location>
</feature>
<gene>
    <name evidence="2" type="ORF">FPFC_010750</name>
</gene>
<accession>A0A3F3GTH1</accession>
<keyword evidence="1" id="KW-1133">Transmembrane helix</keyword>
<dbReference type="Proteomes" id="UP000061227">
    <property type="component" value="Unassembled WGS sequence"/>
</dbReference>
<keyword evidence="1" id="KW-0812">Transmembrane</keyword>
<evidence type="ECO:0000313" key="3">
    <source>
        <dbReference type="Proteomes" id="UP000061227"/>
    </source>
</evidence>
<proteinExistence type="predicted"/>
<keyword evidence="1" id="KW-0472">Membrane</keyword>
<sequence length="63" mass="7558">MYVKQYRNNWIYKGILIIFISVLQLFNLIYDLFDKVKNKKAYPRLINPDDTHSTLLLVLLITL</sequence>
<dbReference type="EMBL" id="DF968063">
    <property type="protein sequence ID" value="GAP02197.1"/>
    <property type="molecule type" value="Genomic_DNA"/>
</dbReference>
<reference evidence="2 3" key="1">
    <citation type="journal article" date="2015" name="BMC Genomics">
        <title>Comparative genomics of Fructobacillus spp. and Leuconostoc spp. reveals niche-specific evolution of Fructobacillus spp.</title>
        <authorList>
            <person name="Endo A."/>
            <person name="Tanizawa Y."/>
            <person name="Tanaka N."/>
            <person name="Maeno S."/>
            <person name="Kumar H."/>
            <person name="Shiwa Y."/>
            <person name="Okada S."/>
            <person name="Yoshikawa H."/>
            <person name="Dicks L."/>
            <person name="Nakagawa J."/>
            <person name="Arita M."/>
        </authorList>
    </citation>
    <scope>NUCLEOTIDE SEQUENCE [LARGE SCALE GENOMIC DNA]</scope>
    <source>
        <strain evidence="2 3">DSM 15468</strain>
    </source>
</reference>
<evidence type="ECO:0000256" key="1">
    <source>
        <dbReference type="SAM" id="Phobius"/>
    </source>
</evidence>
<name>A0A3F3GTH1_9LACO</name>
<organism evidence="2 3">
    <name type="scientific">Fructobacillus pseudoficulneus</name>
    <dbReference type="NCBI Taxonomy" id="220714"/>
    <lineage>
        <taxon>Bacteria</taxon>
        <taxon>Bacillati</taxon>
        <taxon>Bacillota</taxon>
        <taxon>Bacilli</taxon>
        <taxon>Lactobacillales</taxon>
        <taxon>Lactobacillaceae</taxon>
        <taxon>Fructobacillus</taxon>
    </lineage>
</organism>
<keyword evidence="3" id="KW-1185">Reference proteome</keyword>
<protein>
    <submittedName>
        <fullName evidence="2">Polyhydroxyalkanoate depolymerase, intracellular</fullName>
    </submittedName>
</protein>
<dbReference type="AlphaFoldDB" id="A0A3F3GTH1"/>
<evidence type="ECO:0000313" key="2">
    <source>
        <dbReference type="EMBL" id="GAP02197.1"/>
    </source>
</evidence>